<dbReference type="RefSeq" id="WP_130038626.1">
    <property type="nucleotide sequence ID" value="NZ_JACCEV010000001.1"/>
</dbReference>
<evidence type="ECO:0008006" key="4">
    <source>
        <dbReference type="Google" id="ProtNLM"/>
    </source>
</evidence>
<sequence length="220" mass="23770">MPSSSPLALQNRYVKLWGAALLALVLAGCAQQKPAGYYAVQHDSTAADAQQAAQGRNTTRAPSQIQLGFGENQAAKPVAAEAAATQNEPVIKARPLAEARTFLGTVPCLSADTGCSATRITLTLAPSGEWRSRTVFLDRPDAQNNIAQQGCWDVIGTQPLRIILQQKNGASRANLTFINDNVLRINMINDIQPRLEHRLTRQADVDGIKEITDKTPLQCD</sequence>
<feature type="chain" id="PRO_5032287385" description="Copper resistance protein NlpE" evidence="1">
    <location>
        <begin position="31"/>
        <end position="220"/>
    </location>
</feature>
<evidence type="ECO:0000313" key="2">
    <source>
        <dbReference type="EMBL" id="NYT84188.1"/>
    </source>
</evidence>
<keyword evidence="1" id="KW-0732">Signal</keyword>
<reference evidence="2 3" key="1">
    <citation type="submission" date="2020-07" db="EMBL/GenBank/DDBJ databases">
        <title>Taxonomic revisions and descriptions of new bacterial species based on genomic comparisons in the high-G+C-content subgroup of the family Alcaligenaceae.</title>
        <authorList>
            <person name="Szabo A."/>
            <person name="Felfoldi T."/>
        </authorList>
    </citation>
    <scope>NUCLEOTIDE SEQUENCE [LARGE SCALE GENOMIC DNA]</scope>
    <source>
        <strain evidence="2 3">DSM 25667</strain>
    </source>
</reference>
<dbReference type="AlphaFoldDB" id="A0A853GMF6"/>
<dbReference type="Gene3D" id="2.40.128.300">
    <property type="match status" value="1"/>
</dbReference>
<dbReference type="EMBL" id="JACCEV010000001">
    <property type="protein sequence ID" value="NYT84188.1"/>
    <property type="molecule type" value="Genomic_DNA"/>
</dbReference>
<organism evidence="2 3">
    <name type="scientific">Pollutimonas harenae</name>
    <dbReference type="NCBI Taxonomy" id="657015"/>
    <lineage>
        <taxon>Bacteria</taxon>
        <taxon>Pseudomonadati</taxon>
        <taxon>Pseudomonadota</taxon>
        <taxon>Betaproteobacteria</taxon>
        <taxon>Burkholderiales</taxon>
        <taxon>Alcaligenaceae</taxon>
        <taxon>Pollutimonas</taxon>
    </lineage>
</organism>
<accession>A0A853GMF6</accession>
<name>A0A853GMF6_9BURK</name>
<dbReference type="OrthoDB" id="8688958at2"/>
<evidence type="ECO:0000313" key="3">
    <source>
        <dbReference type="Proteomes" id="UP000554144"/>
    </source>
</evidence>
<comment type="caution">
    <text evidence="2">The sequence shown here is derived from an EMBL/GenBank/DDBJ whole genome shotgun (WGS) entry which is preliminary data.</text>
</comment>
<dbReference type="Proteomes" id="UP000554144">
    <property type="component" value="Unassembled WGS sequence"/>
</dbReference>
<feature type="signal peptide" evidence="1">
    <location>
        <begin position="1"/>
        <end position="30"/>
    </location>
</feature>
<gene>
    <name evidence="2" type="ORF">H0A62_01110</name>
</gene>
<evidence type="ECO:0000256" key="1">
    <source>
        <dbReference type="SAM" id="SignalP"/>
    </source>
</evidence>
<dbReference type="InterPro" id="IPR043176">
    <property type="entry name" value="NlpE_N_sf"/>
</dbReference>
<proteinExistence type="predicted"/>
<protein>
    <recommendedName>
        <fullName evidence="4">Copper resistance protein NlpE</fullName>
    </recommendedName>
</protein>
<keyword evidence="3" id="KW-1185">Reference proteome</keyword>